<dbReference type="Proteomes" id="UP000241890">
    <property type="component" value="Unassembled WGS sequence"/>
</dbReference>
<feature type="compositionally biased region" description="Polar residues" evidence="1">
    <location>
        <begin position="203"/>
        <end position="212"/>
    </location>
</feature>
<proteinExistence type="predicted"/>
<dbReference type="EMBL" id="BEYU01000025">
    <property type="protein sequence ID" value="GBG26899.1"/>
    <property type="molecule type" value="Genomic_DNA"/>
</dbReference>
<comment type="caution">
    <text evidence="2">The sequence shown here is derived from an EMBL/GenBank/DDBJ whole genome shotgun (WGS) entry which is preliminary data.</text>
</comment>
<evidence type="ECO:0000313" key="3">
    <source>
        <dbReference type="Proteomes" id="UP000241890"/>
    </source>
</evidence>
<feature type="compositionally biased region" description="Polar residues" evidence="1">
    <location>
        <begin position="134"/>
        <end position="150"/>
    </location>
</feature>
<name>A0A2R5G995_9STRA</name>
<feature type="region of interest" description="Disordered" evidence="1">
    <location>
        <begin position="85"/>
        <end position="212"/>
    </location>
</feature>
<evidence type="ECO:0000256" key="1">
    <source>
        <dbReference type="SAM" id="MobiDB-lite"/>
    </source>
</evidence>
<evidence type="ECO:0000313" key="2">
    <source>
        <dbReference type="EMBL" id="GBG26899.1"/>
    </source>
</evidence>
<dbReference type="InParanoid" id="A0A2R5G995"/>
<gene>
    <name evidence="2" type="ORF">FCC1311_031222</name>
</gene>
<feature type="compositionally biased region" description="Low complexity" evidence="1">
    <location>
        <begin position="26"/>
        <end position="43"/>
    </location>
</feature>
<dbReference type="AlphaFoldDB" id="A0A2R5G995"/>
<feature type="compositionally biased region" description="Polar residues" evidence="1">
    <location>
        <begin position="181"/>
        <end position="195"/>
    </location>
</feature>
<reference evidence="2 3" key="1">
    <citation type="submission" date="2017-12" db="EMBL/GenBank/DDBJ databases">
        <title>Sequencing, de novo assembly and annotation of complete genome of a new Thraustochytrid species, strain FCC1311.</title>
        <authorList>
            <person name="Sedici K."/>
            <person name="Godart F."/>
            <person name="Aiese Cigliano R."/>
            <person name="Sanseverino W."/>
            <person name="Barakat M."/>
            <person name="Ortet P."/>
            <person name="Marechal E."/>
            <person name="Cagnac O."/>
            <person name="Amato A."/>
        </authorList>
    </citation>
    <scope>NUCLEOTIDE SEQUENCE [LARGE SCALE GENOMIC DNA]</scope>
</reference>
<feature type="compositionally biased region" description="Low complexity" evidence="1">
    <location>
        <begin position="100"/>
        <end position="126"/>
    </location>
</feature>
<keyword evidence="3" id="KW-1185">Reference proteome</keyword>
<organism evidence="2 3">
    <name type="scientific">Hondaea fermentalgiana</name>
    <dbReference type="NCBI Taxonomy" id="2315210"/>
    <lineage>
        <taxon>Eukaryota</taxon>
        <taxon>Sar</taxon>
        <taxon>Stramenopiles</taxon>
        <taxon>Bigyra</taxon>
        <taxon>Labyrinthulomycetes</taxon>
        <taxon>Thraustochytrida</taxon>
        <taxon>Thraustochytriidae</taxon>
        <taxon>Hondaea</taxon>
    </lineage>
</organism>
<feature type="compositionally biased region" description="Low complexity" evidence="1">
    <location>
        <begin position="164"/>
        <end position="180"/>
    </location>
</feature>
<feature type="region of interest" description="Disordered" evidence="1">
    <location>
        <begin position="26"/>
        <end position="60"/>
    </location>
</feature>
<feature type="compositionally biased region" description="Polar residues" evidence="1">
    <location>
        <begin position="85"/>
        <end position="99"/>
    </location>
</feature>
<sequence>MYGKLEHATGDEMMLSGSGLNTGAFGSNGAASSNNSNNSDSTSRPGNGMHDARSDAGGKNAALHNLSGLNGFNLNLNLHSLGSSTPASASNGTNTRGNHYNNGANGNLTSNNNMMNGNGNGNNYTNSHHHSSLAAGSSPGNASTSASTEGASPPPALNFVTHGSSHSSNHSHNNINNASSGDTTLKSHNSGSSFQLPIPNSHGPLQTYNSDGSLQTLGTGTLQHFGSGMSGIYPRINLFSSNNANNGNGGSNFGVRKSDDYLMTPYSSLGSRGAPQTATQQTFMQPNFLQQHQHHGRTDNHSSVGGLAFPQRALSGTNMFRSTSDPKALLHALQSNHSEMSESSVELLRTIIHNQDTSGLGDRNRATPLAASYAARSLSGGLGSGFSSAVAADYKKRRVECVSPIAERPTQRVQVQPSNFAEVLSKPVLESSMDDIIEAMSLINTGCSVSDDHKLKQLELVVKDRERRADRFHKKKSTPTDYLSSKIRSLKKKAYSTAASTANAAGAQKTNSSGQGCTIVVFHRKCQKHSRTCKMEPQSHSPSDIVISSEPVTRSSYGKWMNSYMKNTKIDV</sequence>
<accession>A0A2R5G995</accession>
<protein>
    <submittedName>
        <fullName evidence="2">Uncharacterized protein</fullName>
    </submittedName>
</protein>